<keyword evidence="2" id="KW-0472">Membrane</keyword>
<dbReference type="EMBL" id="HBFK01022926">
    <property type="protein sequence ID" value="CAD8747684.1"/>
    <property type="molecule type" value="Transcribed_RNA"/>
</dbReference>
<gene>
    <name evidence="3" type="ORF">HAND1043_LOCUS14181</name>
</gene>
<reference evidence="3" key="1">
    <citation type="submission" date="2021-01" db="EMBL/GenBank/DDBJ databases">
        <authorList>
            <person name="Corre E."/>
            <person name="Pelletier E."/>
            <person name="Niang G."/>
            <person name="Scheremetjew M."/>
            <person name="Finn R."/>
            <person name="Kale V."/>
            <person name="Holt S."/>
            <person name="Cochrane G."/>
            <person name="Meng A."/>
            <person name="Brown T."/>
            <person name="Cohen L."/>
        </authorList>
    </citation>
    <scope>NUCLEOTIDE SEQUENCE</scope>
    <source>
        <strain evidence="3">CCMP441</strain>
    </source>
</reference>
<name>A0A7S0Y288_HEMAN</name>
<sequence>MDLSHQEKARVGRRMGALAVIVVGVCAAVALLMGSQLRPERSELLVKPVHKAQLKLKMSDENLLKGALKSQRKESHKECVEMCASDKCRAACGGSKAPAASQAKKGKLGLNKGDEKLLQDAKKQQKLEFLKACVRHCNGDAKCKDKCSAPKKAAPKVAKGALKLPGSDLKLLADAEKRQHHENQEHKAMMKHDLAALGHHQGDMSDDVNHVPAMDGDGDWAPGMRSAAMKQLSEEREQARHTARVAEETDANDSWSS</sequence>
<feature type="compositionally biased region" description="Basic and acidic residues" evidence="1">
    <location>
        <begin position="232"/>
        <end position="247"/>
    </location>
</feature>
<dbReference type="AlphaFoldDB" id="A0A7S0Y288"/>
<protein>
    <submittedName>
        <fullName evidence="3">Uncharacterized protein</fullName>
    </submittedName>
</protein>
<keyword evidence="2" id="KW-1133">Transmembrane helix</keyword>
<evidence type="ECO:0000256" key="2">
    <source>
        <dbReference type="SAM" id="Phobius"/>
    </source>
</evidence>
<organism evidence="3">
    <name type="scientific">Hemiselmis andersenii</name>
    <name type="common">Cryptophyte alga</name>
    <dbReference type="NCBI Taxonomy" id="464988"/>
    <lineage>
        <taxon>Eukaryota</taxon>
        <taxon>Cryptophyceae</taxon>
        <taxon>Cryptomonadales</taxon>
        <taxon>Hemiselmidaceae</taxon>
        <taxon>Hemiselmis</taxon>
    </lineage>
</organism>
<accession>A0A7S0Y288</accession>
<proteinExistence type="predicted"/>
<keyword evidence="2" id="KW-0812">Transmembrane</keyword>
<evidence type="ECO:0000256" key="1">
    <source>
        <dbReference type="SAM" id="MobiDB-lite"/>
    </source>
</evidence>
<feature type="region of interest" description="Disordered" evidence="1">
    <location>
        <begin position="215"/>
        <end position="257"/>
    </location>
</feature>
<feature type="transmembrane region" description="Helical" evidence="2">
    <location>
        <begin position="15"/>
        <end position="34"/>
    </location>
</feature>
<evidence type="ECO:0000313" key="3">
    <source>
        <dbReference type="EMBL" id="CAD8747684.1"/>
    </source>
</evidence>